<evidence type="ECO:0000256" key="1">
    <source>
        <dbReference type="SAM" id="MobiDB-lite"/>
    </source>
</evidence>
<gene>
    <name evidence="2" type="ORF">CTI12_AA319630</name>
</gene>
<evidence type="ECO:0000313" key="2">
    <source>
        <dbReference type="EMBL" id="PWA67260.1"/>
    </source>
</evidence>
<accession>A0A2U1N164</accession>
<feature type="compositionally biased region" description="Polar residues" evidence="1">
    <location>
        <begin position="1"/>
        <end position="19"/>
    </location>
</feature>
<dbReference type="AlphaFoldDB" id="A0A2U1N164"/>
<feature type="region of interest" description="Disordered" evidence="1">
    <location>
        <begin position="1"/>
        <end position="25"/>
    </location>
</feature>
<protein>
    <submittedName>
        <fullName evidence="2">Uncharacterized protein</fullName>
    </submittedName>
</protein>
<name>A0A2U1N164_ARTAN</name>
<organism evidence="2 3">
    <name type="scientific">Artemisia annua</name>
    <name type="common">Sweet wormwood</name>
    <dbReference type="NCBI Taxonomy" id="35608"/>
    <lineage>
        <taxon>Eukaryota</taxon>
        <taxon>Viridiplantae</taxon>
        <taxon>Streptophyta</taxon>
        <taxon>Embryophyta</taxon>
        <taxon>Tracheophyta</taxon>
        <taxon>Spermatophyta</taxon>
        <taxon>Magnoliopsida</taxon>
        <taxon>eudicotyledons</taxon>
        <taxon>Gunneridae</taxon>
        <taxon>Pentapetalae</taxon>
        <taxon>asterids</taxon>
        <taxon>campanulids</taxon>
        <taxon>Asterales</taxon>
        <taxon>Asteraceae</taxon>
        <taxon>Asteroideae</taxon>
        <taxon>Anthemideae</taxon>
        <taxon>Artemisiinae</taxon>
        <taxon>Artemisia</taxon>
    </lineage>
</organism>
<dbReference type="EMBL" id="PKPP01003866">
    <property type="protein sequence ID" value="PWA67260.1"/>
    <property type="molecule type" value="Genomic_DNA"/>
</dbReference>
<dbReference type="Proteomes" id="UP000245207">
    <property type="component" value="Unassembled WGS sequence"/>
</dbReference>
<proteinExistence type="predicted"/>
<keyword evidence="3" id="KW-1185">Reference proteome</keyword>
<evidence type="ECO:0000313" key="3">
    <source>
        <dbReference type="Proteomes" id="UP000245207"/>
    </source>
</evidence>
<sequence length="162" mass="18256">MTSKGSTDTSVSGNFNEEPQPNVPLMDKGKRKIYEVSNDHHPFTEHFISTSDHMNVPYLMCTENWDMNDDNEIGVVSVNSMHTNRQLPSGIGLNDTSALSNQGLRNSNVVEESQPTIISNHCVRSNQHLHSTLPLQNDICSSNEGTFPYRWYSHITHTNELL</sequence>
<reference evidence="2 3" key="1">
    <citation type="journal article" date="2018" name="Mol. Plant">
        <title>The genome of Artemisia annua provides insight into the evolution of Asteraceae family and artemisinin biosynthesis.</title>
        <authorList>
            <person name="Shen Q."/>
            <person name="Zhang L."/>
            <person name="Liao Z."/>
            <person name="Wang S."/>
            <person name="Yan T."/>
            <person name="Shi P."/>
            <person name="Liu M."/>
            <person name="Fu X."/>
            <person name="Pan Q."/>
            <person name="Wang Y."/>
            <person name="Lv Z."/>
            <person name="Lu X."/>
            <person name="Zhang F."/>
            <person name="Jiang W."/>
            <person name="Ma Y."/>
            <person name="Chen M."/>
            <person name="Hao X."/>
            <person name="Li L."/>
            <person name="Tang Y."/>
            <person name="Lv G."/>
            <person name="Zhou Y."/>
            <person name="Sun X."/>
            <person name="Brodelius P.E."/>
            <person name="Rose J.K.C."/>
            <person name="Tang K."/>
        </authorList>
    </citation>
    <scope>NUCLEOTIDE SEQUENCE [LARGE SCALE GENOMIC DNA]</scope>
    <source>
        <strain evidence="3">cv. Huhao1</strain>
        <tissue evidence="2">Leaf</tissue>
    </source>
</reference>
<comment type="caution">
    <text evidence="2">The sequence shown here is derived from an EMBL/GenBank/DDBJ whole genome shotgun (WGS) entry which is preliminary data.</text>
</comment>